<keyword evidence="3" id="KW-1185">Reference proteome</keyword>
<feature type="compositionally biased region" description="Low complexity" evidence="1">
    <location>
        <begin position="73"/>
        <end position="87"/>
    </location>
</feature>
<evidence type="ECO:0000313" key="2">
    <source>
        <dbReference type="EMBL" id="KAG2567325.1"/>
    </source>
</evidence>
<gene>
    <name evidence="2" type="ORF">PVAP13_7NG348998</name>
</gene>
<reference evidence="2" key="1">
    <citation type="submission" date="2020-05" db="EMBL/GenBank/DDBJ databases">
        <title>WGS assembly of Panicum virgatum.</title>
        <authorList>
            <person name="Lovell J.T."/>
            <person name="Jenkins J."/>
            <person name="Shu S."/>
            <person name="Juenger T.E."/>
            <person name="Schmutz J."/>
        </authorList>
    </citation>
    <scope>NUCLEOTIDE SEQUENCE</scope>
    <source>
        <strain evidence="2">AP13</strain>
    </source>
</reference>
<accession>A0A8T0Q1Z5</accession>
<evidence type="ECO:0000313" key="3">
    <source>
        <dbReference type="Proteomes" id="UP000823388"/>
    </source>
</evidence>
<protein>
    <submittedName>
        <fullName evidence="2">Uncharacterized protein</fullName>
    </submittedName>
</protein>
<organism evidence="2 3">
    <name type="scientific">Panicum virgatum</name>
    <name type="common">Blackwell switchgrass</name>
    <dbReference type="NCBI Taxonomy" id="38727"/>
    <lineage>
        <taxon>Eukaryota</taxon>
        <taxon>Viridiplantae</taxon>
        <taxon>Streptophyta</taxon>
        <taxon>Embryophyta</taxon>
        <taxon>Tracheophyta</taxon>
        <taxon>Spermatophyta</taxon>
        <taxon>Magnoliopsida</taxon>
        <taxon>Liliopsida</taxon>
        <taxon>Poales</taxon>
        <taxon>Poaceae</taxon>
        <taxon>PACMAD clade</taxon>
        <taxon>Panicoideae</taxon>
        <taxon>Panicodae</taxon>
        <taxon>Paniceae</taxon>
        <taxon>Panicinae</taxon>
        <taxon>Panicum</taxon>
        <taxon>Panicum sect. Hiantes</taxon>
    </lineage>
</organism>
<evidence type="ECO:0000256" key="1">
    <source>
        <dbReference type="SAM" id="MobiDB-lite"/>
    </source>
</evidence>
<comment type="caution">
    <text evidence="2">The sequence shown here is derived from an EMBL/GenBank/DDBJ whole genome shotgun (WGS) entry which is preliminary data.</text>
</comment>
<name>A0A8T0Q1Z5_PANVG</name>
<dbReference type="AlphaFoldDB" id="A0A8T0Q1Z5"/>
<feature type="region of interest" description="Disordered" evidence="1">
    <location>
        <begin position="53"/>
        <end position="98"/>
    </location>
</feature>
<dbReference type="EMBL" id="CM029050">
    <property type="protein sequence ID" value="KAG2567325.1"/>
    <property type="molecule type" value="Genomic_DNA"/>
</dbReference>
<sequence>MVLHSFRSPVTVPTNIFAFHLPLNTSPVLPFVPPPSPSSPSPVQRSVLALARRSTASGAPPGPPRRSNARPVASPRRLLRRATLSRSPADRLPPPRRRVPRAALAPGFFNAGFRSRVRSKLELPADLSVLPSTISKNRPAPLPAPRLRRKPLVHDSKKSMVHAIYIERLEALLPSRRLSCLLESSRVLPSSLLPCPPSLILSFCISSFSFRLLPFTPFHGELLPSACPLPPRPPFLGELRPSWHPRTAPAILP</sequence>
<dbReference type="Proteomes" id="UP000823388">
    <property type="component" value="Chromosome 7N"/>
</dbReference>
<proteinExistence type="predicted"/>